<protein>
    <recommendedName>
        <fullName evidence="4">BTB domain-containing protein</fullName>
    </recommendedName>
</protein>
<dbReference type="RefSeq" id="XP_008184129.1">
    <property type="nucleotide sequence ID" value="XM_008185907.1"/>
</dbReference>
<dbReference type="SMART" id="SM00612">
    <property type="entry name" value="Kelch"/>
    <property type="match status" value="1"/>
</dbReference>
<dbReference type="InterPro" id="IPR006652">
    <property type="entry name" value="Kelch_1"/>
</dbReference>
<keyword evidence="6" id="KW-1185">Reference proteome</keyword>
<evidence type="ECO:0000259" key="4">
    <source>
        <dbReference type="PROSITE" id="PS50097"/>
    </source>
</evidence>
<keyword evidence="1" id="KW-0880">Kelch repeat</keyword>
<dbReference type="SMART" id="SM00225">
    <property type="entry name" value="BTB"/>
    <property type="match status" value="1"/>
</dbReference>
<accession>A0A8R2B6W0</accession>
<dbReference type="GeneID" id="103309711"/>
<evidence type="ECO:0000256" key="1">
    <source>
        <dbReference type="ARBA" id="ARBA00022441"/>
    </source>
</evidence>
<sequence length="277" mass="31988">MENVKIEHTEESRLNTLNTLKTLVNDAVYCDVQLITDDSNIVIHSHKLVLASVSHYFHSIFQTNPQDEIFKISFSAITLKLIFDFIYGREVFITENNVKDLLIAANIVQIKEIHKACCDFLHNQLQVSNCLNMNELAGSHEYVKLLKSSELCIEQHFSLFLYFCIGNTNSNVTNTTEWYNPKIKKWEFGIAMDIEHPKYFFNVLELSTEAPCWTSHKTAMKVKRNYFGLGVVHNLLYAVGGHDGTTYLDSVEVFDVRTGEWRLVCKMKMCCWGRSHE</sequence>
<evidence type="ECO:0000313" key="5">
    <source>
        <dbReference type="EnsemblMetazoa" id="XP_008184129.1"/>
    </source>
</evidence>
<dbReference type="InterPro" id="IPR015915">
    <property type="entry name" value="Kelch-typ_b-propeller"/>
</dbReference>
<evidence type="ECO:0000313" key="6">
    <source>
        <dbReference type="Proteomes" id="UP000007819"/>
    </source>
</evidence>
<dbReference type="OrthoDB" id="45365at2759"/>
<keyword evidence="2" id="KW-0677">Repeat</keyword>
<feature type="domain" description="BTB" evidence="4">
    <location>
        <begin position="30"/>
        <end position="95"/>
    </location>
</feature>
<evidence type="ECO:0000256" key="2">
    <source>
        <dbReference type="ARBA" id="ARBA00022737"/>
    </source>
</evidence>
<evidence type="ECO:0000256" key="3">
    <source>
        <dbReference type="ARBA" id="ARBA00023203"/>
    </source>
</evidence>
<dbReference type="Pfam" id="PF01344">
    <property type="entry name" value="Kelch_1"/>
    <property type="match status" value="1"/>
</dbReference>
<dbReference type="EnsemblMetazoa" id="XM_008185907.1">
    <property type="protein sequence ID" value="XP_008184129.1"/>
    <property type="gene ID" value="LOC103309711"/>
</dbReference>
<reference evidence="5" key="2">
    <citation type="submission" date="2022-06" db="UniProtKB">
        <authorList>
            <consortium name="EnsemblMetazoa"/>
        </authorList>
    </citation>
    <scope>IDENTIFICATION</scope>
</reference>
<organism evidence="5 6">
    <name type="scientific">Acyrthosiphon pisum</name>
    <name type="common">Pea aphid</name>
    <dbReference type="NCBI Taxonomy" id="7029"/>
    <lineage>
        <taxon>Eukaryota</taxon>
        <taxon>Metazoa</taxon>
        <taxon>Ecdysozoa</taxon>
        <taxon>Arthropoda</taxon>
        <taxon>Hexapoda</taxon>
        <taxon>Insecta</taxon>
        <taxon>Pterygota</taxon>
        <taxon>Neoptera</taxon>
        <taxon>Paraneoptera</taxon>
        <taxon>Hemiptera</taxon>
        <taxon>Sternorrhyncha</taxon>
        <taxon>Aphidomorpha</taxon>
        <taxon>Aphidoidea</taxon>
        <taxon>Aphididae</taxon>
        <taxon>Macrosiphini</taxon>
        <taxon>Acyrthosiphon</taxon>
    </lineage>
</organism>
<dbReference type="PANTHER" id="PTHR24412">
    <property type="entry name" value="KELCH PROTEIN"/>
    <property type="match status" value="1"/>
</dbReference>
<dbReference type="Gene3D" id="3.30.710.10">
    <property type="entry name" value="Potassium Channel Kv1.1, Chain A"/>
    <property type="match status" value="1"/>
</dbReference>
<keyword evidence="3" id="KW-0009">Actin-binding</keyword>
<proteinExistence type="predicted"/>
<dbReference type="Proteomes" id="UP000007819">
    <property type="component" value="Unassembled WGS sequence"/>
</dbReference>
<dbReference type="InterPro" id="IPR000210">
    <property type="entry name" value="BTB/POZ_dom"/>
</dbReference>
<name>A0A8R2B6W0_ACYPI</name>
<dbReference type="Gene3D" id="2.120.10.80">
    <property type="entry name" value="Kelch-type beta propeller"/>
    <property type="match status" value="1"/>
</dbReference>
<dbReference type="AlphaFoldDB" id="A0A8R2B6W0"/>
<dbReference type="InterPro" id="IPR011333">
    <property type="entry name" value="SKP1/BTB/POZ_sf"/>
</dbReference>
<dbReference type="KEGG" id="api:103309711"/>
<dbReference type="SUPFAM" id="SSF117281">
    <property type="entry name" value="Kelch motif"/>
    <property type="match status" value="1"/>
</dbReference>
<dbReference type="PANTHER" id="PTHR24412:SF441">
    <property type="entry name" value="KELCH-LIKE PROTEIN 28"/>
    <property type="match status" value="1"/>
</dbReference>
<dbReference type="Pfam" id="PF00651">
    <property type="entry name" value="BTB"/>
    <property type="match status" value="1"/>
</dbReference>
<dbReference type="SUPFAM" id="SSF54695">
    <property type="entry name" value="POZ domain"/>
    <property type="match status" value="1"/>
</dbReference>
<dbReference type="PROSITE" id="PS50097">
    <property type="entry name" value="BTB"/>
    <property type="match status" value="1"/>
</dbReference>
<dbReference type="GO" id="GO:0003779">
    <property type="term" value="F:actin binding"/>
    <property type="evidence" value="ECO:0007669"/>
    <property type="project" value="UniProtKB-KW"/>
</dbReference>
<reference evidence="6" key="1">
    <citation type="submission" date="2010-06" db="EMBL/GenBank/DDBJ databases">
        <authorList>
            <person name="Jiang H."/>
            <person name="Abraham K."/>
            <person name="Ali S."/>
            <person name="Alsbrooks S.L."/>
            <person name="Anim B.N."/>
            <person name="Anosike U.S."/>
            <person name="Attaway T."/>
            <person name="Bandaranaike D.P."/>
            <person name="Battles P.K."/>
            <person name="Bell S.N."/>
            <person name="Bell A.V."/>
            <person name="Beltran B."/>
            <person name="Bickham C."/>
            <person name="Bustamante Y."/>
            <person name="Caleb T."/>
            <person name="Canada A."/>
            <person name="Cardenas V."/>
            <person name="Carter K."/>
            <person name="Chacko J."/>
            <person name="Chandrabose M.N."/>
            <person name="Chavez D."/>
            <person name="Chavez A."/>
            <person name="Chen L."/>
            <person name="Chu H.-S."/>
            <person name="Claassen K.J."/>
            <person name="Cockrell R."/>
            <person name="Collins M."/>
            <person name="Cooper J.A."/>
            <person name="Cree A."/>
            <person name="Curry S.M."/>
            <person name="Da Y."/>
            <person name="Dao M.D."/>
            <person name="Das B."/>
            <person name="Davila M.-L."/>
            <person name="Davy-Carroll L."/>
            <person name="Denson S."/>
            <person name="Dinh H."/>
            <person name="Ebong V.E."/>
            <person name="Edwards J.R."/>
            <person name="Egan A."/>
            <person name="El-Daye J."/>
            <person name="Escobedo L."/>
            <person name="Fernandez S."/>
            <person name="Fernando P.R."/>
            <person name="Flagg N."/>
            <person name="Forbes L.D."/>
            <person name="Fowler R.G."/>
            <person name="Fu Q."/>
            <person name="Gabisi R.A."/>
            <person name="Ganer J."/>
            <person name="Garbino Pronczuk A."/>
            <person name="Garcia R.M."/>
            <person name="Garner T."/>
            <person name="Garrett T.E."/>
            <person name="Gonzalez D.A."/>
            <person name="Hamid H."/>
            <person name="Hawkins E.S."/>
            <person name="Hirani K."/>
            <person name="Hogues M.E."/>
            <person name="Hollins B."/>
            <person name="Hsiao C.-H."/>
            <person name="Jabil R."/>
            <person name="James M.L."/>
            <person name="Jhangiani S.N."/>
            <person name="Johnson B."/>
            <person name="Johnson Q."/>
            <person name="Joshi V."/>
            <person name="Kalu J.B."/>
            <person name="Kam C."/>
            <person name="Kashfia A."/>
            <person name="Keebler J."/>
            <person name="Kisamo H."/>
            <person name="Kovar C.L."/>
            <person name="Lago L.A."/>
            <person name="Lai C.-Y."/>
            <person name="Laidlaw J."/>
            <person name="Lara F."/>
            <person name="Le T.-K."/>
            <person name="Lee S.L."/>
            <person name="Legall F.H."/>
            <person name="Lemon S.J."/>
            <person name="Lewis L.R."/>
            <person name="Li B."/>
            <person name="Liu Y."/>
            <person name="Liu Y.-S."/>
            <person name="Lopez J."/>
            <person name="Lozado R.J."/>
            <person name="Lu J."/>
            <person name="Madu R.C."/>
            <person name="Maheshwari M."/>
            <person name="Maheshwari R."/>
            <person name="Malloy K."/>
            <person name="Martinez E."/>
            <person name="Mathew T."/>
            <person name="Mercado I.C."/>
            <person name="Mercado C."/>
            <person name="Meyer B."/>
            <person name="Montgomery K."/>
            <person name="Morgan M.B."/>
            <person name="Munidasa M."/>
            <person name="Nazareth L.V."/>
            <person name="Nelson J."/>
            <person name="Ng B.M."/>
            <person name="Nguyen N.B."/>
            <person name="Nguyen P.Q."/>
            <person name="Nguyen T."/>
            <person name="Obregon M."/>
            <person name="Okwuonu G.O."/>
            <person name="Onwere C.G."/>
            <person name="Orozco G."/>
            <person name="Parra A."/>
            <person name="Patel S."/>
            <person name="Patil S."/>
            <person name="Perez A."/>
            <person name="Perez Y."/>
            <person name="Pham C."/>
            <person name="Primus E.L."/>
            <person name="Pu L.-L."/>
            <person name="Puazo M."/>
            <person name="Qin X."/>
            <person name="Quiroz J.B."/>
            <person name="Reese J."/>
            <person name="Richards S."/>
            <person name="Rives C.M."/>
            <person name="Robberts R."/>
            <person name="Ruiz S.J."/>
            <person name="Ruiz M.J."/>
            <person name="Santibanez J."/>
            <person name="Schneider B.W."/>
            <person name="Sisson I."/>
            <person name="Smith M."/>
            <person name="Sodergren E."/>
            <person name="Song X.-Z."/>
            <person name="Song B.B."/>
            <person name="Summersgill H."/>
            <person name="Thelus R."/>
            <person name="Thornton R.D."/>
            <person name="Trejos Z.Y."/>
            <person name="Usmani K."/>
            <person name="Vattathil S."/>
            <person name="Villasana D."/>
            <person name="Walker D.L."/>
            <person name="Wang S."/>
            <person name="Wang K."/>
            <person name="White C.S."/>
            <person name="Williams A.C."/>
            <person name="Williamson J."/>
            <person name="Wilson K."/>
            <person name="Woghiren I.O."/>
            <person name="Woodworth J.R."/>
            <person name="Worley K.C."/>
            <person name="Wright R.A."/>
            <person name="Wu W."/>
            <person name="Young L."/>
            <person name="Zhang L."/>
            <person name="Zhang J."/>
            <person name="Zhu Y."/>
            <person name="Muzny D.M."/>
            <person name="Weinstock G."/>
            <person name="Gibbs R.A."/>
        </authorList>
    </citation>
    <scope>NUCLEOTIDE SEQUENCE [LARGE SCALE GENOMIC DNA]</scope>
    <source>
        <strain evidence="6">LSR1</strain>
    </source>
</reference>